<proteinExistence type="predicted"/>
<gene>
    <name evidence="2" type="ORF">FC91_GL001249</name>
</gene>
<sequence length="72" mass="8514">MAEHKQRTYHILAALYIAAFFGFGFFFVAYAMYRHPWFNLLAIVILGGLRFVIWLIHDPPRKRSGKLPGFWK</sequence>
<comment type="caution">
    <text evidence="2">The sequence shown here is derived from an EMBL/GenBank/DDBJ whole genome shotgun (WGS) entry which is preliminary data.</text>
</comment>
<reference evidence="2 3" key="1">
    <citation type="journal article" date="2015" name="Genome Announc.">
        <title>Expanding the biotechnology potential of lactobacilli through comparative genomics of 213 strains and associated genera.</title>
        <authorList>
            <person name="Sun Z."/>
            <person name="Harris H.M."/>
            <person name="McCann A."/>
            <person name="Guo C."/>
            <person name="Argimon S."/>
            <person name="Zhang W."/>
            <person name="Yang X."/>
            <person name="Jeffery I.B."/>
            <person name="Cooney J.C."/>
            <person name="Kagawa T.F."/>
            <person name="Liu W."/>
            <person name="Song Y."/>
            <person name="Salvetti E."/>
            <person name="Wrobel A."/>
            <person name="Rasinkangas P."/>
            <person name="Parkhill J."/>
            <person name="Rea M.C."/>
            <person name="O'Sullivan O."/>
            <person name="Ritari J."/>
            <person name="Douillard F.P."/>
            <person name="Paul Ross R."/>
            <person name="Yang R."/>
            <person name="Briner A.E."/>
            <person name="Felis G.E."/>
            <person name="de Vos W.M."/>
            <person name="Barrangou R."/>
            <person name="Klaenhammer T.R."/>
            <person name="Caufield P.W."/>
            <person name="Cui Y."/>
            <person name="Zhang H."/>
            <person name="O'Toole P.W."/>
        </authorList>
    </citation>
    <scope>NUCLEOTIDE SEQUENCE [LARGE SCALE GENOMIC DNA]</scope>
    <source>
        <strain evidence="2 3">DSM 16991</strain>
    </source>
</reference>
<organism evidence="2 3">
    <name type="scientific">Schleiferilactobacillus harbinensis DSM 16991</name>
    <dbReference type="NCBI Taxonomy" id="1122147"/>
    <lineage>
        <taxon>Bacteria</taxon>
        <taxon>Bacillati</taxon>
        <taxon>Bacillota</taxon>
        <taxon>Bacilli</taxon>
        <taxon>Lactobacillales</taxon>
        <taxon>Lactobacillaceae</taxon>
        <taxon>Schleiferilactobacillus</taxon>
    </lineage>
</organism>
<dbReference type="Proteomes" id="UP000050949">
    <property type="component" value="Unassembled WGS sequence"/>
</dbReference>
<dbReference type="RefSeq" id="WP_027827733.1">
    <property type="nucleotide sequence ID" value="NZ_AUEH01000006.1"/>
</dbReference>
<accession>A0A0R1X3P2</accession>
<evidence type="ECO:0000313" key="2">
    <source>
        <dbReference type="EMBL" id="KRM24879.1"/>
    </source>
</evidence>
<name>A0A0R1X3P2_9LACO</name>
<feature type="transmembrane region" description="Helical" evidence="1">
    <location>
        <begin position="37"/>
        <end position="56"/>
    </location>
</feature>
<dbReference type="AlphaFoldDB" id="A0A0R1X3P2"/>
<dbReference type="EMBL" id="AZFW01000129">
    <property type="protein sequence ID" value="KRM24879.1"/>
    <property type="molecule type" value="Genomic_DNA"/>
</dbReference>
<keyword evidence="1" id="KW-1133">Transmembrane helix</keyword>
<keyword evidence="1" id="KW-0472">Membrane</keyword>
<protein>
    <submittedName>
        <fullName evidence="2">Uncharacterized protein</fullName>
    </submittedName>
</protein>
<feature type="transmembrane region" description="Helical" evidence="1">
    <location>
        <begin position="12"/>
        <end position="31"/>
    </location>
</feature>
<keyword evidence="1" id="KW-0812">Transmembrane</keyword>
<evidence type="ECO:0000256" key="1">
    <source>
        <dbReference type="SAM" id="Phobius"/>
    </source>
</evidence>
<dbReference type="PATRIC" id="fig|1122147.4.peg.1293"/>
<evidence type="ECO:0000313" key="3">
    <source>
        <dbReference type="Proteomes" id="UP000050949"/>
    </source>
</evidence>